<dbReference type="Gene3D" id="3.30.1300.30">
    <property type="entry name" value="GSPII I/J protein-like"/>
    <property type="match status" value="1"/>
</dbReference>
<protein>
    <submittedName>
        <fullName evidence="13">Outer membrane protein alpha</fullName>
    </submittedName>
</protein>
<dbReference type="CDD" id="cd12820">
    <property type="entry name" value="LbR_YadA-like"/>
    <property type="match status" value="1"/>
</dbReference>
<name>A0A380NNU1_9FIRM</name>
<keyword evidence="10" id="KW-0998">Cell outer membrane</keyword>
<dbReference type="PANTHER" id="PTHR24023">
    <property type="entry name" value="COLLAGEN ALPHA"/>
    <property type="match status" value="1"/>
</dbReference>
<sequence length="5090" mass="516861">MNKIYKVIWSKTKGCYVVASEFAKREGKAASSHMSALRATFATFCVASLLTGSVMAASTVMTRDDNFNLLIGANTTAASENSVVVGDNITVGEKADNSVVLGGSYTEDGKRTDTNVTALNSVVIGLGNTVKGYATDIKYSDKKDTNIFNTVIGTGNVIEGENVTNKGQVFKNVAIGYKNRVATQNAVALGNEAEVTGISSVAIGDKARAISGNTLAIGQGATAQDQRSIALGVGATTEKSDSIAIAATTKSTYSIAMGSSANTGVNANNSIAIGKQATVSDNLPDSIVMGREAKASGNGYQSVAIGTQANVTVAGGVALGDRSVASVTTGQKGYDPATNKASVNTDKTWKSTYSAVSIGNDSATRQIVNVAAGSNDTDAVNVAQLKAVTLQTTADTKTAGSNGQGKVNLATEKLNIAGGATGTATTVKNIKTSLTSDPTKIQIDLVKDVNLGANGSLTTGNTVVNNSGVKVTNGSQSSSLTASGLTVTNGPTISTSGIAMGNDQITQLASGSDGESNGKPTYNTPTNAANIGDVKNITDAATTVVINNLTAKGMDFAGNTGKVHRDLGQTLNVVGGQSDTTKLSEGANIGVVAATTGNDASLTIKLAKDLTGLNTVTASSAVIGNQSGTVINSDGSKTQAPKGSYVTGLSNTSWDVKNPSYVSGRAATEDQLKAVSEALSQQVVDTDDYRLIQNPAAGSDGAYKVANNKVTLKVKNVNDPKATVEDVVIDDVASATDLDKLTDRAVKYDLTGDTVNKNQVTLEGTNGTQIKNLASGSDGVKDGKPTYNTDTNAANIGDVKHFANEAEEKGLNFSADSGAAVHRDLGETLAIAGDGQNIATTADAKTGKVTISLTNDISVGQPGVPGKDGKPGTPGKDGSIGAKGADGSAVVLNGKDGSIGLTGPAGKDGEPGTSITIKGEKGQPGLNGTPGKDGITRIVYQEGETKHEVATLDDGMVYTGDTGRAAVKLNKTVNITGGQTDATKLAAGPNIGVVAAQNSENGKLTIQLAKDINLGNDGSVTTGNTVINNDGLTINNGPSVTNTGINAGDEQITDVASGATSKDKDNNPIYDNDTNAANIGDVKHFANEAEEKGLNFSADSGAVVHRDLGETLAIAGDAQNITTTTDPTNGKVTISLTNDISVGQPGVPGKDGQPGTPGKDGSIGAKGADGSAVVLNGKDGSIGLTGPAGKDGEPGKTITIKGIDGQPGVDGKDGITRIVVDEHEVATLEDGMVYTGDTGRAAVKLNKVVNVAGGEKESARLSSGKNIGVVADQDGENGKLTIKLAKNLTDLTSVQIGNTTINTDGLTITNGPSVTNTGIAAGDKQITDVASGATGKDKANNPIYDNDTNAANIGDVKHFATEAEEKGLNFSADSGEVVHRDLGQTLAIAGDTQNITTTTDPTSGKIIVSLTNDISVGQPGVPGKDGQPGIPGKDGSIGAKGADGSAVVLNGKDGSIGLTGPAGKDGQPGKTITIKGIDGQPGVDGKDGITRIVVDEHEVATLEDGMVYAGDQGSADVKLNKKVTVSGGVTKSDALSTADNIGVVATKDEKGNAVLDVRLAKDITGLNSVTAGGVTVGTQSTTTEGGVTKDGNFVTGLTNTTWNTDDPDIVSGRGATEDQLKVVSGDLTEKINAKSDYRLIQNPAADSNGAYKVADNKVTLKVKNVNDPNATAEDVVIDDVASADDLDKLTDRAVKYDLTGDTVNKNQVTLEGTSGTQIKNLASGSDGIKDGKLTYNTDTNAANIGDVKHFANEAEQKGLNFSADSGEVVHRDLGQTLAIAGDTQNITTTTDPTSGKIIVSLTNDISVGQPGTPGKDGSIGAKGADGSAVVLNGKDGSIGLTGPAGKDGEPGKTITIKGIDGKPGVDGKDGITRIVVDEHEVATLEDGMVYTGDTGRAAVKLNKVVNVAGGEKESAKLSTGKNIGVVADQDGENGKLTIKLAKNLTDLTSVQIGNTTINTDGLTITNGPSVTNTGIAAGDKQITDVASGATGKDKANNPVYDNDTNAANIGDVKHFATEAEEKGLNFSADSGEVVHRDLGQTLAIAGDKQNIATTTDPTSGKIIVSLTNDISVGQPGVPGKDGQPGTPGKDGSIGAKGADGSAVVLNGKDGSIGLTGPAGKDGEPGKTITIKGIDGQPGVDGKDGITRIVVDEHEVATLEDGMVYTGDTGRAAVKLNKVVNVAGGEKESAKLSTGKNIGVVADQDGENGKLTIKLAKNLTDLTSVQIGNTTINTDGLTITNGPSVTNTGIAAGDKQITDVASGATGKDKANNPVYDNDTNAANIGDVKHFATEAEEKGLNFSADSGEVVHRDLGQTLAIAGDKQNIATTTDPTSGKIIVSLTNDISVGQPGIPGKDGQPGIPGKDGSIGARGADGSAVVLNGKDGSIGLTGPAGKDGEPGKTITIKGIDGQPGVDGKDGITRIVVDEHEVATLEDGMVYAGDQGSADVKLNKKVTVSGGVTKSDALSTADNIGVVATKDEKGNAVLDVRLAKDITGLNSVTAGGVTVGTQSTTTEGGVTKDGNFVTGLTNTTWNTDDPDIVSGRGATEDQLKVVSGDLTEKINAKSDYRLIQNPAADSNGAYKVADNKVTLKVKNVNDPNATAEDVVIDDVASADDLDKLTDRAVKYDLTGDTVNKNQVTLEGTSGTQIKNLASGSDGIKDGKPTYNTDTNAANIGDVKHFANEAEEKGLNFSADSGAVVHRDLGETLAIAGDTQNIATTTDPTSGKIIVSLTNDISVGQPGVPGKDGQPGIPGKDGSIGAKGADGSAVVLNGKDGSIGLTGPAGKDGEPGKTITIKGIDGKPGVDGKDGITRIVVDEHEVATLEDGMVYTGDTGRAAVKLNKVVNVTGGEKESTNLSSGKNIGVVADQDGENGKLTIKLAKELTDLTSVQTGDTTINTDGLTITKTAPVEGSETGAEGTKSTTTIGANQIVVNGQDGKDGVDGKLGIVIGNQDVTPIITNADGGTKEGKIESGNYVTGLDNTKWNPAENGIVENRAATEGQVKAAVDGVSSDITTKGLNFSADSGEVVHRDLGETLAIAGDTQNIATTTDPTSGKIIVSLTNDISVGQPGVPGKDGQPGIPGKDGSIGAKGADGSAVVLNGKDGSIGLTGPAGKDGEPGKTITIKGIDGKPGVDGKDGITRIVVDEHEVATLEDGMVYAGDQGSAAVKLNKKVTVSGGVTKSDTLSTADNIGVVATKDEKGNAVLDVRLAKDITGLNSVTAGGVTVGTQSTTTEGGVTKDGNFVTGLTNTTWNTDDPDIVSGRGATEDQLKVVSGDLTEKINAKSDYRLIQNPAADSNGAYKVADNKVTLKVKNVNDPNATAEDVVIDDVASADDLDKLTDRAVKYDLTGDTVNKNQVTLEGTSGTQIKNLASGSDGIKDGKPTYNTDTNAANIGDVKHFANEAEEKGLNFSADSGAVVHRDLGETLAIAGDTQNIATTTDPTSGKIIVSLTNDISVGQPGVPGKDGQPGTPGKDGSIGAKGADGSAVVLNGKDGSIGLTGPAGKDGEPGKTITIKGIDGKPGVDGKDGITRIVVDEHEVATLEDGMVYTGDTGRAAVKLNKTVNITGGQTDATKLAAGPNIGVVAAQNSENGKLTIQLAKDINLGNDGSVTTGNTVINNGGLTINNGPSVTNTGINAGDKQITDVASGATGKDKDDNPIYGNDTNAANIGDVKHFATEAEEKGLNFSADSGEVVHRDLGETLAIAGDTQNIATTTDPSSGKIIVSLTNDISVGQPGVPGKDGQPGIPGKDGSIGAKGADGSAVVLNGKDGSIGLTGPAGKDGELGKTITIKGIDGQPGVDGKDGITRIVVDEHEVATLEDGMVYAGDQGSADVKLNKKVTVAGGVTESDALSAADNIGVVAAKDENGNAVLNVRLAKDINLGNDGSVTTGNTIVNNDGVTITKVTPDETDAVDTKHKTTIGAKQIVVNNQEGKAGIDSKPGIVIGNQDVTPVITNADGETKDGETETGNYITGLDNTKWDPTKKGIVENRAATEGQVKAAVDGVSSNVTTKGLNFSDDKGTEVHRDLGETLQITGDGKNIATIADAESGKIKVSLTNDLSIGVAGKDGVDGKIGINGKDGSSVVINGKDGSIGATGADGKTGVTINGKDGSIGLTGPAGKDGQPGKTITIKGLDGKDGVNGVDGQPVDRIIVNDETVATMKDGMQYAGDDGQTKNTQIIAKKLNGKLDIIGGATGTLSDNNIGVNNVNGQLKVQLADEIVLGGYGKSDSKITVGGKNGGAVIIDGSKRSITFQDPTNGERAPINVTVVQAATEESVGGERYSGDTRLTVGGANGADYIAYTSDGYDYQGDIGEGAAVGLNSTVSVTGGITREEDLAKDPNIGVIATSDTDENGDKAKLELRLAKDLKGLNSAEFGTVLIGKQPNGNNPADVRNYVTGLDNKEWDKDNIVSGRAATEDQLKAATDAITSSNDGGGFGLADQSGETVKKDLGQTITIKGGATEGTTSDSNAGGVSNITTKVKDGALEISLNNKIDLGKDGSVKVGETTIDKDGIKTNNVTAGSVKAGSVETGTITVGDTIRITKDGINAGGTQLTNVDSGKSGTDADGKPVYNIETNGANIGDVRNIAKYEAQEAAEGVRAKTGKNITVKPDNTVNLNDKVEMGDGQIIIDATDKGLVTIGKENSIKIGSQKVSPMKMYRDVGDDGTETGNYVTGLDNIVWDPVDHGYVPNRAATEAQLKSVDDKIERGRVFAGDSGSTTVGLGETLKVQGGISDTSKLSDNNIGVVADGNQLLVKLGKELSGLTSVTTTDGTNTTVVNGGGVRTGDDTHNTTIASGTVTLAEGDQNTVINANGLTISDGPTFTRNKIDAAGNQITGVADGKIEQGSKDAINGGQLFDAFNNVGGAINKLGNRINRVGAGAAALAALHPLDFDPDEKWDFAGGYGNYRGANAVAVGAFYRPNEDTLFSVGGSFGGGENMVNAGVSFKVGQGNHVSTSRVAMAKEIKDLRQEVEMLRKGMVEMSQGKQLDPTKTKLFPDVDENHWAYNEIAQLAGNGIVEGYPDGNFGGDRMMTRYEFAMIVYRQMQQGAKLSSRLINEFIPELERIRVDVISKDKDGNPTIERVRVIPGRG</sequence>
<dbReference type="Gene3D" id="2.20.70.140">
    <property type="match status" value="8"/>
</dbReference>
<comment type="similarity">
    <text evidence="3">Belongs to the autotransporter-2 (AT-2) (TC 1.B.40) family.</text>
</comment>
<evidence type="ECO:0000256" key="10">
    <source>
        <dbReference type="ARBA" id="ARBA00023237"/>
    </source>
</evidence>
<evidence type="ECO:0000256" key="8">
    <source>
        <dbReference type="ARBA" id="ARBA00022927"/>
    </source>
</evidence>
<dbReference type="GO" id="GO:0009986">
    <property type="term" value="C:cell surface"/>
    <property type="evidence" value="ECO:0007669"/>
    <property type="project" value="UniProtKB-SubCell"/>
</dbReference>
<dbReference type="Pfam" id="PF05662">
    <property type="entry name" value="YadA_stalk"/>
    <property type="match status" value="2"/>
</dbReference>
<evidence type="ECO:0000313" key="13">
    <source>
        <dbReference type="EMBL" id="SUP44387.1"/>
    </source>
</evidence>
<reference evidence="13 14" key="1">
    <citation type="submission" date="2018-06" db="EMBL/GenBank/DDBJ databases">
        <authorList>
            <consortium name="Pathogen Informatics"/>
            <person name="Doyle S."/>
        </authorList>
    </citation>
    <scope>NUCLEOTIDE SEQUENCE [LARGE SCALE GENOMIC DNA]</scope>
    <source>
        <strain evidence="13 14">NCTC12020</strain>
    </source>
</reference>
<evidence type="ECO:0000256" key="6">
    <source>
        <dbReference type="ARBA" id="ARBA00022692"/>
    </source>
</evidence>
<dbReference type="Proteomes" id="UP000255367">
    <property type="component" value="Unassembled WGS sequence"/>
</dbReference>
<dbReference type="PANTHER" id="PTHR24023:SF1082">
    <property type="entry name" value="COLLAGEN TRIPLE HELIX REPEAT"/>
    <property type="match status" value="1"/>
</dbReference>
<dbReference type="GO" id="GO:0005615">
    <property type="term" value="C:extracellular space"/>
    <property type="evidence" value="ECO:0007669"/>
    <property type="project" value="TreeGrafter"/>
</dbReference>
<feature type="compositionally biased region" description="Low complexity" evidence="11">
    <location>
        <begin position="859"/>
        <end position="877"/>
    </location>
</feature>
<dbReference type="EMBL" id="UHIO01000001">
    <property type="protein sequence ID" value="SUP44387.1"/>
    <property type="molecule type" value="Genomic_DNA"/>
</dbReference>
<dbReference type="GO" id="GO:0030020">
    <property type="term" value="F:extracellular matrix structural constituent conferring tensile strength"/>
    <property type="evidence" value="ECO:0007669"/>
    <property type="project" value="TreeGrafter"/>
</dbReference>
<dbReference type="InterPro" id="IPR050149">
    <property type="entry name" value="Collagen_superfamily"/>
</dbReference>
<keyword evidence="5" id="KW-1134">Transmembrane beta strand</keyword>
<keyword evidence="4" id="KW-0813">Transport</keyword>
<evidence type="ECO:0000256" key="4">
    <source>
        <dbReference type="ARBA" id="ARBA00022448"/>
    </source>
</evidence>
<evidence type="ECO:0000256" key="2">
    <source>
        <dbReference type="ARBA" id="ARBA00004442"/>
    </source>
</evidence>
<dbReference type="SUPFAM" id="SSF54523">
    <property type="entry name" value="Pili subunits"/>
    <property type="match status" value="1"/>
</dbReference>
<evidence type="ECO:0000259" key="12">
    <source>
        <dbReference type="PROSITE" id="PS51272"/>
    </source>
</evidence>
<dbReference type="GO" id="GO:0030198">
    <property type="term" value="P:extracellular matrix organization"/>
    <property type="evidence" value="ECO:0007669"/>
    <property type="project" value="TreeGrafter"/>
</dbReference>
<evidence type="ECO:0000256" key="11">
    <source>
        <dbReference type="SAM" id="MobiDB-lite"/>
    </source>
</evidence>
<keyword evidence="8" id="KW-0653">Protein transport</keyword>
<keyword evidence="6" id="KW-0812">Transmembrane</keyword>
<dbReference type="InterPro" id="IPR045584">
    <property type="entry name" value="Pilin-like"/>
</dbReference>
<organism evidence="13 14">
    <name type="scientific">Veillonella criceti</name>
    <dbReference type="NCBI Taxonomy" id="103891"/>
    <lineage>
        <taxon>Bacteria</taxon>
        <taxon>Bacillati</taxon>
        <taxon>Bacillota</taxon>
        <taxon>Negativicutes</taxon>
        <taxon>Veillonellales</taxon>
        <taxon>Veillonellaceae</taxon>
        <taxon>Veillonella</taxon>
    </lineage>
</organism>
<gene>
    <name evidence="13" type="primary">omp-alpha_3</name>
    <name evidence="13" type="ORF">NCTC12020_01635</name>
</gene>
<dbReference type="Gene3D" id="2.150.10.10">
    <property type="entry name" value="Serralysin-like metalloprotease, C-terminal"/>
    <property type="match status" value="2"/>
</dbReference>
<feature type="region of interest" description="Disordered" evidence="11">
    <location>
        <begin position="2072"/>
        <end position="2136"/>
    </location>
</feature>
<dbReference type="Pfam" id="PF03895">
    <property type="entry name" value="YadA_anchor"/>
    <property type="match status" value="1"/>
</dbReference>
<evidence type="ECO:0000256" key="9">
    <source>
        <dbReference type="ARBA" id="ARBA00023136"/>
    </source>
</evidence>
<dbReference type="InterPro" id="IPR008635">
    <property type="entry name" value="Coiled_stalk_dom"/>
</dbReference>
<dbReference type="Pfam" id="PF00395">
    <property type="entry name" value="SLH"/>
    <property type="match status" value="1"/>
</dbReference>
<evidence type="ECO:0000256" key="5">
    <source>
        <dbReference type="ARBA" id="ARBA00022452"/>
    </source>
</evidence>
<feature type="region of interest" description="Disordered" evidence="11">
    <location>
        <begin position="1139"/>
        <end position="1206"/>
    </location>
</feature>
<dbReference type="InterPro" id="IPR008640">
    <property type="entry name" value="Adhesin_Head_dom"/>
</dbReference>
<proteinExistence type="inferred from homology"/>
<dbReference type="InterPro" id="IPR011049">
    <property type="entry name" value="Serralysin-like_metalloprot_C"/>
</dbReference>
<dbReference type="GO" id="GO:0009279">
    <property type="term" value="C:cell outer membrane"/>
    <property type="evidence" value="ECO:0007669"/>
    <property type="project" value="UniProtKB-SubCell"/>
</dbReference>
<dbReference type="GO" id="GO:0015031">
    <property type="term" value="P:protein transport"/>
    <property type="evidence" value="ECO:0007669"/>
    <property type="project" value="UniProtKB-KW"/>
</dbReference>
<dbReference type="GO" id="GO:0031012">
    <property type="term" value="C:extracellular matrix"/>
    <property type="evidence" value="ECO:0007669"/>
    <property type="project" value="TreeGrafter"/>
</dbReference>
<keyword evidence="9" id="KW-0472">Membrane</keyword>
<dbReference type="Pfam" id="PF05658">
    <property type="entry name" value="YadA_head"/>
    <property type="match status" value="3"/>
</dbReference>
<comment type="subcellular location">
    <subcellularLocation>
        <location evidence="2">Cell outer membrane</location>
    </subcellularLocation>
    <subcellularLocation>
        <location evidence="1">Cell surface</location>
    </subcellularLocation>
</comment>
<feature type="region of interest" description="Disordered" evidence="11">
    <location>
        <begin position="3457"/>
        <end position="3485"/>
    </location>
</feature>
<dbReference type="InterPro" id="IPR005594">
    <property type="entry name" value="YadA_C"/>
</dbReference>
<feature type="region of interest" description="Disordered" evidence="11">
    <location>
        <begin position="3068"/>
        <end position="3092"/>
    </location>
</feature>
<dbReference type="PROSITE" id="PS51272">
    <property type="entry name" value="SLH"/>
    <property type="match status" value="1"/>
</dbReference>
<evidence type="ECO:0000313" key="14">
    <source>
        <dbReference type="Proteomes" id="UP000255367"/>
    </source>
</evidence>
<dbReference type="RefSeq" id="WP_172460581.1">
    <property type="nucleotide sequence ID" value="NZ_UHIO01000001.1"/>
</dbReference>
<dbReference type="SUPFAM" id="SSF101967">
    <property type="entry name" value="Adhesin YadA, collagen-binding domain"/>
    <property type="match status" value="2"/>
</dbReference>
<dbReference type="Pfam" id="PF13018">
    <property type="entry name" value="ESPR"/>
    <property type="match status" value="1"/>
</dbReference>
<feature type="region of interest" description="Disordered" evidence="11">
    <location>
        <begin position="857"/>
        <end position="932"/>
    </location>
</feature>
<dbReference type="InterPro" id="IPR001119">
    <property type="entry name" value="SLH_dom"/>
</dbReference>
<feature type="domain" description="SLH" evidence="12">
    <location>
        <begin position="4991"/>
        <end position="5054"/>
    </location>
</feature>
<evidence type="ECO:0000256" key="7">
    <source>
        <dbReference type="ARBA" id="ARBA00022729"/>
    </source>
</evidence>
<dbReference type="InterPro" id="IPR024973">
    <property type="entry name" value="ESPR"/>
</dbReference>
<keyword evidence="7" id="KW-0732">Signal</keyword>
<accession>A0A380NNU1</accession>
<evidence type="ECO:0000256" key="3">
    <source>
        <dbReference type="ARBA" id="ARBA00005848"/>
    </source>
</evidence>
<evidence type="ECO:0000256" key="1">
    <source>
        <dbReference type="ARBA" id="ARBA00004241"/>
    </source>
</evidence>
<keyword evidence="14" id="KW-1185">Reference proteome</keyword>